<dbReference type="GeneID" id="85385787"/>
<feature type="compositionally biased region" description="Basic and acidic residues" evidence="1">
    <location>
        <begin position="75"/>
        <end position="87"/>
    </location>
</feature>
<dbReference type="EMBL" id="JAHMHS010000106">
    <property type="protein sequence ID" value="KAK1717499.1"/>
    <property type="molecule type" value="Genomic_DNA"/>
</dbReference>
<evidence type="ECO:0000313" key="3">
    <source>
        <dbReference type="Proteomes" id="UP001244207"/>
    </source>
</evidence>
<dbReference type="RefSeq" id="XP_060360986.1">
    <property type="nucleotide sequence ID" value="XM_060501888.1"/>
</dbReference>
<proteinExistence type="predicted"/>
<feature type="compositionally biased region" description="Basic and acidic residues" evidence="1">
    <location>
        <begin position="169"/>
        <end position="181"/>
    </location>
</feature>
<feature type="region of interest" description="Disordered" evidence="1">
    <location>
        <begin position="57"/>
        <end position="108"/>
    </location>
</feature>
<reference evidence="2" key="1">
    <citation type="submission" date="2021-12" db="EMBL/GenBank/DDBJ databases">
        <title>Comparative genomics, transcriptomics and evolutionary studies reveal genomic signatures of adaptation to plant cell wall in hemibiotrophic fungi.</title>
        <authorList>
            <consortium name="DOE Joint Genome Institute"/>
            <person name="Baroncelli R."/>
            <person name="Diaz J.F."/>
            <person name="Benocci T."/>
            <person name="Peng M."/>
            <person name="Battaglia E."/>
            <person name="Haridas S."/>
            <person name="Andreopoulos W."/>
            <person name="Labutti K."/>
            <person name="Pangilinan J."/>
            <person name="Floch G.L."/>
            <person name="Makela M.R."/>
            <person name="Henrissat B."/>
            <person name="Grigoriev I.V."/>
            <person name="Crouch J.A."/>
            <person name="De Vries R.P."/>
            <person name="Sukno S.A."/>
            <person name="Thon M.R."/>
        </authorList>
    </citation>
    <scope>NUCLEOTIDE SEQUENCE</scope>
    <source>
        <strain evidence="2">CBS 112980</strain>
    </source>
</reference>
<gene>
    <name evidence="2" type="ORF">BDZ83DRAFT_24376</name>
</gene>
<sequence>MVMLPSPCQPRYPDEDELAILNHAETCQEHIHLRHRRLTTLQRLSHCQSQPLERCWPADKAPRKPAASANVSTQSRRDVGRGPRDVSQRGLSRRHSMPKHAALPPCRDTCSRTADRRLRQTLRILRLSADRLPFHHIRTPQSDALRSIVCPTQSTAMLLATNNSRSHGKPIDLSRRHEPLDSRCQGSTNRQPVRRFCAAKMTGG</sequence>
<dbReference type="Proteomes" id="UP001244207">
    <property type="component" value="Unassembled WGS sequence"/>
</dbReference>
<evidence type="ECO:0000313" key="2">
    <source>
        <dbReference type="EMBL" id="KAK1717499.1"/>
    </source>
</evidence>
<feature type="region of interest" description="Disordered" evidence="1">
    <location>
        <begin position="163"/>
        <end position="188"/>
    </location>
</feature>
<organism evidence="2 3">
    <name type="scientific">Glomerella acutata</name>
    <name type="common">Colletotrichum acutatum</name>
    <dbReference type="NCBI Taxonomy" id="27357"/>
    <lineage>
        <taxon>Eukaryota</taxon>
        <taxon>Fungi</taxon>
        <taxon>Dikarya</taxon>
        <taxon>Ascomycota</taxon>
        <taxon>Pezizomycotina</taxon>
        <taxon>Sordariomycetes</taxon>
        <taxon>Hypocreomycetidae</taxon>
        <taxon>Glomerellales</taxon>
        <taxon>Glomerellaceae</taxon>
        <taxon>Colletotrichum</taxon>
        <taxon>Colletotrichum acutatum species complex</taxon>
    </lineage>
</organism>
<evidence type="ECO:0000256" key="1">
    <source>
        <dbReference type="SAM" id="MobiDB-lite"/>
    </source>
</evidence>
<keyword evidence="3" id="KW-1185">Reference proteome</keyword>
<comment type="caution">
    <text evidence="2">The sequence shown here is derived from an EMBL/GenBank/DDBJ whole genome shotgun (WGS) entry which is preliminary data.</text>
</comment>
<name>A0AAD8XC74_GLOAC</name>
<dbReference type="AlphaFoldDB" id="A0AAD8XC74"/>
<accession>A0AAD8XC74</accession>
<protein>
    <submittedName>
        <fullName evidence="2">Uncharacterized protein</fullName>
    </submittedName>
</protein>